<evidence type="ECO:0000313" key="2">
    <source>
        <dbReference type="EMBL" id="KAB1275378.1"/>
    </source>
</evidence>
<dbReference type="Proteomes" id="UP000299084">
    <property type="component" value="Unassembled WGS sequence"/>
</dbReference>
<sequence>KLDMKGCELVEKKHLLAVEQKLKLAEEEIQMYKRRVEELQQEMQETEDVFRYRELAFFLTR</sequence>
<proteinExistence type="predicted"/>
<evidence type="ECO:0000313" key="3">
    <source>
        <dbReference type="Proteomes" id="UP000299084"/>
    </source>
</evidence>
<keyword evidence="1" id="KW-0175">Coiled coil</keyword>
<gene>
    <name evidence="2" type="ORF">Cadr_000009861</name>
</gene>
<comment type="caution">
    <text evidence="2">The sequence shown here is derived from an EMBL/GenBank/DDBJ whole genome shotgun (WGS) entry which is preliminary data.</text>
</comment>
<protein>
    <submittedName>
        <fullName evidence="2">Uncharacterized protein</fullName>
    </submittedName>
</protein>
<feature type="non-terminal residue" evidence="2">
    <location>
        <position position="1"/>
    </location>
</feature>
<reference evidence="2 3" key="1">
    <citation type="journal article" date="2019" name="Mol. Ecol. Resour.">
        <title>Improving Illumina assemblies with Hi-C and long reads: an example with the North African dromedary.</title>
        <authorList>
            <person name="Elbers J.P."/>
            <person name="Rogers M.F."/>
            <person name="Perelman P.L."/>
            <person name="Proskuryakova A.A."/>
            <person name="Serdyukova N.A."/>
            <person name="Johnson W.E."/>
            <person name="Horin P."/>
            <person name="Corander J."/>
            <person name="Murphy D."/>
            <person name="Burger P.A."/>
        </authorList>
    </citation>
    <scope>NUCLEOTIDE SEQUENCE [LARGE SCALE GENOMIC DNA]</scope>
    <source>
        <strain evidence="2">Drom800</strain>
        <tissue evidence="2">Blood</tissue>
    </source>
</reference>
<dbReference type="AlphaFoldDB" id="A0A5N4DW21"/>
<dbReference type="EMBL" id="JWIN03000008">
    <property type="protein sequence ID" value="KAB1275378.1"/>
    <property type="molecule type" value="Genomic_DNA"/>
</dbReference>
<feature type="coiled-coil region" evidence="1">
    <location>
        <begin position="15"/>
        <end position="49"/>
    </location>
</feature>
<name>A0A5N4DW21_CAMDR</name>
<accession>A0A5N4DW21</accession>
<keyword evidence="3" id="KW-1185">Reference proteome</keyword>
<evidence type="ECO:0000256" key="1">
    <source>
        <dbReference type="SAM" id="Coils"/>
    </source>
</evidence>
<organism evidence="2 3">
    <name type="scientific">Camelus dromedarius</name>
    <name type="common">Dromedary</name>
    <name type="synonym">Arabian camel</name>
    <dbReference type="NCBI Taxonomy" id="9838"/>
    <lineage>
        <taxon>Eukaryota</taxon>
        <taxon>Metazoa</taxon>
        <taxon>Chordata</taxon>
        <taxon>Craniata</taxon>
        <taxon>Vertebrata</taxon>
        <taxon>Euteleostomi</taxon>
        <taxon>Mammalia</taxon>
        <taxon>Eutheria</taxon>
        <taxon>Laurasiatheria</taxon>
        <taxon>Artiodactyla</taxon>
        <taxon>Tylopoda</taxon>
        <taxon>Camelidae</taxon>
        <taxon>Camelus</taxon>
    </lineage>
</organism>